<dbReference type="PANTHER" id="PTHR33121">
    <property type="entry name" value="CYCLIC DI-GMP PHOSPHODIESTERASE PDEF"/>
    <property type="match status" value="1"/>
</dbReference>
<comment type="caution">
    <text evidence="2">The sequence shown here is derived from an EMBL/GenBank/DDBJ whole genome shotgun (WGS) entry which is preliminary data.</text>
</comment>
<dbReference type="Pfam" id="PF00563">
    <property type="entry name" value="EAL"/>
    <property type="match status" value="1"/>
</dbReference>
<dbReference type="AlphaFoldDB" id="A0A2T2X726"/>
<dbReference type="InterPro" id="IPR001633">
    <property type="entry name" value="EAL_dom"/>
</dbReference>
<dbReference type="InterPro" id="IPR050706">
    <property type="entry name" value="Cyclic-di-GMP_PDE-like"/>
</dbReference>
<dbReference type="Gene3D" id="3.30.450.40">
    <property type="match status" value="1"/>
</dbReference>
<gene>
    <name evidence="2" type="ORF">C7B43_06180</name>
</gene>
<dbReference type="GO" id="GO:0071111">
    <property type="term" value="F:cyclic-guanylate-specific phosphodiesterase activity"/>
    <property type="evidence" value="ECO:0007669"/>
    <property type="project" value="InterPro"/>
</dbReference>
<evidence type="ECO:0000313" key="3">
    <source>
        <dbReference type="Proteomes" id="UP000242699"/>
    </source>
</evidence>
<proteinExistence type="predicted"/>
<evidence type="ECO:0000313" key="2">
    <source>
        <dbReference type="EMBL" id="PSR30303.1"/>
    </source>
</evidence>
<dbReference type="InterPro" id="IPR035919">
    <property type="entry name" value="EAL_sf"/>
</dbReference>
<dbReference type="EMBL" id="PXYT01000011">
    <property type="protein sequence ID" value="PSR30303.1"/>
    <property type="molecule type" value="Genomic_DNA"/>
</dbReference>
<feature type="domain" description="EAL" evidence="1">
    <location>
        <begin position="1"/>
        <end position="246"/>
    </location>
</feature>
<dbReference type="PANTHER" id="PTHR33121:SF76">
    <property type="entry name" value="SIGNALING PROTEIN"/>
    <property type="match status" value="1"/>
</dbReference>
<reference evidence="2 3" key="1">
    <citation type="journal article" date="2014" name="BMC Genomics">
        <title>Comparison of environmental and isolate Sulfobacillus genomes reveals diverse carbon, sulfur, nitrogen, and hydrogen metabolisms.</title>
        <authorList>
            <person name="Justice N.B."/>
            <person name="Norman A."/>
            <person name="Brown C.T."/>
            <person name="Singh A."/>
            <person name="Thomas B.C."/>
            <person name="Banfield J.F."/>
        </authorList>
    </citation>
    <scope>NUCLEOTIDE SEQUENCE [LARGE SCALE GENOMIC DNA]</scope>
    <source>
        <strain evidence="2">AMDSBA1</strain>
    </source>
</reference>
<dbReference type="Proteomes" id="UP000242699">
    <property type="component" value="Unassembled WGS sequence"/>
</dbReference>
<dbReference type="PROSITE" id="PS50883">
    <property type="entry name" value="EAL"/>
    <property type="match status" value="1"/>
</dbReference>
<dbReference type="CDD" id="cd01948">
    <property type="entry name" value="EAL"/>
    <property type="match status" value="1"/>
</dbReference>
<dbReference type="SUPFAM" id="SSF55781">
    <property type="entry name" value="GAF domain-like"/>
    <property type="match status" value="1"/>
</dbReference>
<dbReference type="Gene3D" id="3.20.20.450">
    <property type="entry name" value="EAL domain"/>
    <property type="match status" value="1"/>
</dbReference>
<organism evidence="2 3">
    <name type="scientific">Sulfobacillus benefaciens</name>
    <dbReference type="NCBI Taxonomy" id="453960"/>
    <lineage>
        <taxon>Bacteria</taxon>
        <taxon>Bacillati</taxon>
        <taxon>Bacillota</taxon>
        <taxon>Clostridia</taxon>
        <taxon>Eubacteriales</taxon>
        <taxon>Clostridiales Family XVII. Incertae Sedis</taxon>
        <taxon>Sulfobacillus</taxon>
    </lineage>
</organism>
<dbReference type="SMART" id="SM00052">
    <property type="entry name" value="EAL"/>
    <property type="match status" value="1"/>
</dbReference>
<dbReference type="InterPro" id="IPR029016">
    <property type="entry name" value="GAF-like_dom_sf"/>
</dbReference>
<dbReference type="SUPFAM" id="SSF141868">
    <property type="entry name" value="EAL domain-like"/>
    <property type="match status" value="1"/>
</dbReference>
<accession>A0A2T2X726</accession>
<evidence type="ECO:0000259" key="1">
    <source>
        <dbReference type="PROSITE" id="PS50883"/>
    </source>
</evidence>
<sequence length="423" mass="47513">MSAPNFNILEWIQEAQQPFYLVFHPLISLSSGHTMGYEVLTRPFNEQQQPINAETFFQEVSRQGLSVTVDRIILRTIIQFVHTHDIPIPLFVNIHPDSLSDSIVQDLIQSCPDGSIVLEITERGNWLGASVENGIENFRHHGVAIALDDFGTGYSGLEKLVAIHPNYVKLDRTLITQCQMYPVKRNLMASVIQMARFLGFQLIAEGIETRDELLTCIDLGIEIGQGFYFGKPVIWQHTAHLPGEVIAIIRQRQREIVEVSSLSLRELDPFLSHWSLMLEHLADAHLSTAEQLATMMGAAFKMLQPMAMTVFQALPGGMQPLFSIGHARRDVISWETPALIIRAFRDQTPLILQQKSDEPDYLQAPVVRALGFPESVAVVPVGKPVWGTLSAYYMDSYKWSNTRIQILQSLAHLMTLLIPPPGA</sequence>
<name>A0A2T2X726_9FIRM</name>
<protein>
    <recommendedName>
        <fullName evidence="1">EAL domain-containing protein</fullName>
    </recommendedName>
</protein>